<dbReference type="InterPro" id="IPR021791">
    <property type="entry name" value="Phage_TAC_11"/>
</dbReference>
<comment type="caution">
    <text evidence="1">The sequence shown here is derived from an EMBL/GenBank/DDBJ whole genome shotgun (WGS) entry which is preliminary data.</text>
</comment>
<dbReference type="Proteomes" id="UP000549457">
    <property type="component" value="Unassembled WGS sequence"/>
</dbReference>
<dbReference type="Pfam" id="PF11836">
    <property type="entry name" value="Phage_TAC_11"/>
    <property type="match status" value="1"/>
</dbReference>
<dbReference type="RefSeq" id="WP_184152346.1">
    <property type="nucleotide sequence ID" value="NZ_JACHFM010000003.1"/>
</dbReference>
<name>A0A840SWK5_9RHOB</name>
<evidence type="ECO:0000313" key="2">
    <source>
        <dbReference type="Proteomes" id="UP000549457"/>
    </source>
</evidence>
<gene>
    <name evidence="1" type="ORF">HNP73_003439</name>
</gene>
<organism evidence="1 2">
    <name type="scientific">Amaricoccus macauensis</name>
    <dbReference type="NCBI Taxonomy" id="57001"/>
    <lineage>
        <taxon>Bacteria</taxon>
        <taxon>Pseudomonadati</taxon>
        <taxon>Pseudomonadota</taxon>
        <taxon>Alphaproteobacteria</taxon>
        <taxon>Rhodobacterales</taxon>
        <taxon>Paracoccaceae</taxon>
        <taxon>Amaricoccus</taxon>
    </lineage>
</organism>
<evidence type="ECO:0000313" key="1">
    <source>
        <dbReference type="EMBL" id="MBB5223492.1"/>
    </source>
</evidence>
<sequence>MANPWRGEVELVVDGEARVMRLSLAALAELEARLGAQSLIEVVERFETGTFRVGDLIAILRAGLGGGGWRVSEEALSEAEIAGGPLEAARAAARLLKLTFVLPGESG</sequence>
<dbReference type="AlphaFoldDB" id="A0A840SWK5"/>
<accession>A0A840SWK5</accession>
<dbReference type="EMBL" id="JACHFM010000003">
    <property type="protein sequence ID" value="MBB5223492.1"/>
    <property type="molecule type" value="Genomic_DNA"/>
</dbReference>
<evidence type="ECO:0008006" key="3">
    <source>
        <dbReference type="Google" id="ProtNLM"/>
    </source>
</evidence>
<protein>
    <recommendedName>
        <fullName evidence="3">Gene transfer agent family protein</fullName>
    </recommendedName>
</protein>
<proteinExistence type="predicted"/>
<keyword evidence="2" id="KW-1185">Reference proteome</keyword>
<reference evidence="1 2" key="1">
    <citation type="submission" date="2020-08" db="EMBL/GenBank/DDBJ databases">
        <title>Genomic Encyclopedia of Type Strains, Phase IV (KMG-IV): sequencing the most valuable type-strain genomes for metagenomic binning, comparative biology and taxonomic classification.</title>
        <authorList>
            <person name="Goeker M."/>
        </authorList>
    </citation>
    <scope>NUCLEOTIDE SEQUENCE [LARGE SCALE GENOMIC DNA]</scope>
    <source>
        <strain evidence="1 2">DSM 101730</strain>
    </source>
</reference>